<dbReference type="Proteomes" id="UP001321479">
    <property type="component" value="Segment"/>
</dbReference>
<evidence type="ECO:0000313" key="2">
    <source>
        <dbReference type="EMBL" id="BCS83569.1"/>
    </source>
</evidence>
<organism evidence="2 3">
    <name type="scientific">Cotonvirus japonicus</name>
    <dbReference type="NCBI Taxonomy" id="2811091"/>
    <lineage>
        <taxon>Viruses</taxon>
        <taxon>Varidnaviria</taxon>
        <taxon>Bamfordvirae</taxon>
        <taxon>Nucleocytoviricota</taxon>
        <taxon>Megaviricetes</taxon>
        <taxon>Imitervirales</taxon>
        <taxon>Mimiviridae</taxon>
        <taxon>Megamimivirinae</taxon>
        <taxon>Cotonvirus</taxon>
        <taxon>Cotonvirus japonicum</taxon>
    </lineage>
</organism>
<sequence>MQLSIVLVDNVQEIKISVKHDILAQSCTYFTNLLTKFQEQNSTIIKLTVPYAKIAADIIEQLSNSDSIINDSLDVEYQLKFYKTCVFFGIEIDHEFLQNIKVPHQHFDLLLDIIDIIGYDEHTIKIVIDNLPLDYDLSTFPKSLIDEMYTISTSYKIIAGTNFGDIQLWDPDTRMLLNNNSIDCTRLWEIYYVLDGSVIIRNNTNNVYTYNLNNHKITEIYKISCETRFHISYSSANKHLAITDDKKIIIKNLIDNTNIKIIKYKKDCSRPFYSPNNKYFAVSNIDGITIYDGLSYKFKKNIYQIGNSCCAFSHDNKIIAIGSQDSNIYIYEIKNGKLKMTLSQHRGSVMNISFSKDGLWMVSIAECARINIWNTTTMMLHCYINNYNDLTQIKFTPDCNQIIVSSYGYIHIYDVRSGELMDIFDDYDGDNTFKLEYSDSEISVDYKYDKNVLSIDIIQNFDDEIINKIKNYMNYN</sequence>
<dbReference type="InterPro" id="IPR001680">
    <property type="entry name" value="WD40_rpt"/>
</dbReference>
<evidence type="ECO:0000313" key="3">
    <source>
        <dbReference type="Proteomes" id="UP001321479"/>
    </source>
</evidence>
<proteinExistence type="inferred from homology"/>
<dbReference type="Gene3D" id="2.130.10.10">
    <property type="entry name" value="YVTN repeat-like/Quinoprotein amine dehydrogenase"/>
    <property type="match status" value="1"/>
</dbReference>
<dbReference type="RefSeq" id="YP_010842177.1">
    <property type="nucleotide sequence ID" value="NC_079139.1"/>
</dbReference>
<dbReference type="Pfam" id="PF00400">
    <property type="entry name" value="WD40"/>
    <property type="match status" value="2"/>
</dbReference>
<accession>A0ABM7NTW8</accession>
<dbReference type="GeneID" id="80558774"/>
<keyword evidence="3" id="KW-1185">Reference proteome</keyword>
<dbReference type="SUPFAM" id="SSF50998">
    <property type="entry name" value="Quinoprotein alcohol dehydrogenase-like"/>
    <property type="match status" value="1"/>
</dbReference>
<reference evidence="2 3" key="1">
    <citation type="submission" date="2021-02" db="EMBL/GenBank/DDBJ databases">
        <title>Cotonvirus japonicus, which uses Golgi apparatus of host cells for its virion factory, phylogenetically links tailed tupanvirus and icosahedral mimivirus.</title>
        <authorList>
            <person name="Takahashi H."/>
            <person name="Fukaya S."/>
            <person name="Song C."/>
            <person name="Murata K."/>
            <person name="Takemura M."/>
        </authorList>
    </citation>
    <scope>NUCLEOTIDE SEQUENCE [LARGE SCALE GENOMIC DNA]</scope>
</reference>
<dbReference type="InterPro" id="IPR027145">
    <property type="entry name" value="PWP2"/>
</dbReference>
<dbReference type="PANTHER" id="PTHR19858:SF0">
    <property type="entry name" value="PERIODIC TRYPTOPHAN PROTEIN 2 HOMOLOG"/>
    <property type="match status" value="1"/>
</dbReference>
<evidence type="ECO:0000256" key="1">
    <source>
        <dbReference type="ARBA" id="ARBA00006497"/>
    </source>
</evidence>
<comment type="similarity">
    <text evidence="1">Belongs to the mimivirus BTB/WD family.</text>
</comment>
<dbReference type="InterPro" id="IPR015943">
    <property type="entry name" value="WD40/YVTN_repeat-like_dom_sf"/>
</dbReference>
<name>A0ABM7NTW8_9VIRU</name>
<dbReference type="PROSITE" id="PS50082">
    <property type="entry name" value="WD_REPEATS_2"/>
    <property type="match status" value="1"/>
</dbReference>
<dbReference type="InterPro" id="IPR011047">
    <property type="entry name" value="Quinoprotein_ADH-like_sf"/>
</dbReference>
<dbReference type="EMBL" id="AP024483">
    <property type="protein sequence ID" value="BCS83569.1"/>
    <property type="molecule type" value="Genomic_DNA"/>
</dbReference>
<dbReference type="SMART" id="SM00320">
    <property type="entry name" value="WD40"/>
    <property type="match status" value="4"/>
</dbReference>
<protein>
    <submittedName>
        <fullName evidence="2">WD40 domain protein</fullName>
    </submittedName>
</protein>
<dbReference type="PANTHER" id="PTHR19858">
    <property type="entry name" value="WD40 REPEAT PROTEIN"/>
    <property type="match status" value="1"/>
</dbReference>